<dbReference type="EMBL" id="MW056197">
    <property type="protein sequence ID" value="UNI95531.1"/>
    <property type="molecule type" value="mRNA"/>
</dbReference>
<dbReference type="AlphaFoldDB" id="A0A8T9EK29"/>
<dbReference type="SFLD" id="SFLDG00358">
    <property type="entry name" value="Main_(cytGST)"/>
    <property type="match status" value="1"/>
</dbReference>
<reference evidence="2" key="1">
    <citation type="submission" date="2020-09" db="EMBL/GenBank/DDBJ databases">
        <title>Gene Expression and Function Analysis of Trichoderma granulosus GST Congo Red Conditions Based on Transcriptome.</title>
        <authorList>
            <person name="Chi Y."/>
            <person name="Zhang J."/>
        </authorList>
    </citation>
    <scope>NUCLEOTIDE SEQUENCE</scope>
</reference>
<dbReference type="InterPro" id="IPR036282">
    <property type="entry name" value="Glutathione-S-Trfase_C_sf"/>
</dbReference>
<dbReference type="Gene3D" id="3.40.30.10">
    <property type="entry name" value="Glutaredoxin"/>
    <property type="match status" value="1"/>
</dbReference>
<gene>
    <name evidence="2" type="primary">GST1</name>
</gene>
<dbReference type="PROSITE" id="PS50404">
    <property type="entry name" value="GST_NTER"/>
    <property type="match status" value="1"/>
</dbReference>
<dbReference type="CDD" id="cd00570">
    <property type="entry name" value="GST_N_family"/>
    <property type="match status" value="1"/>
</dbReference>
<dbReference type="SUPFAM" id="SSF47616">
    <property type="entry name" value="GST C-terminal domain-like"/>
    <property type="match status" value="1"/>
</dbReference>
<proteinExistence type="evidence at transcript level"/>
<dbReference type="InterPro" id="IPR004045">
    <property type="entry name" value="Glutathione_S-Trfase_N"/>
</dbReference>
<dbReference type="Gene3D" id="1.20.1050.10">
    <property type="match status" value="1"/>
</dbReference>
<dbReference type="PANTHER" id="PTHR43968">
    <property type="match status" value="1"/>
</dbReference>
<dbReference type="InterPro" id="IPR050983">
    <property type="entry name" value="GST_Omega/HSP26"/>
</dbReference>
<dbReference type="SUPFAM" id="SSF52833">
    <property type="entry name" value="Thioredoxin-like"/>
    <property type="match status" value="1"/>
</dbReference>
<dbReference type="GO" id="GO:0005737">
    <property type="term" value="C:cytoplasm"/>
    <property type="evidence" value="ECO:0007669"/>
    <property type="project" value="TreeGrafter"/>
</dbReference>
<name>A0A8T9EK29_9APHY</name>
<evidence type="ECO:0000259" key="1">
    <source>
        <dbReference type="PROSITE" id="PS50404"/>
    </source>
</evidence>
<dbReference type="PANTHER" id="PTHR43968:SF6">
    <property type="entry name" value="GLUTATHIONE S-TRANSFERASE OMEGA"/>
    <property type="match status" value="1"/>
</dbReference>
<sequence>MSNTENITLYAAQESPYPERVRLALEEAGAKYNIIWIDLMEKPDWYEKKVYPNVAKVPLLVYGGPELHPDEAPSPDAVKIPESLVILEFLADIFPTAHLLPSDPALRARVRLFYSAVELFLPKGFIGFCYVGAPLQTLLAALDDFQALLPPTGFAVGEWSIADAAAMPILNRLFLCLRDGFGTIAPEALREASDIVESPRYTRLHKYIEDNLARPNVKKVWDEVS</sequence>
<feature type="domain" description="GST N-terminal" evidence="1">
    <location>
        <begin position="5"/>
        <end position="98"/>
    </location>
</feature>
<dbReference type="SMR" id="A0A8T9EK29"/>
<accession>A0A8T9EK29</accession>
<dbReference type="InterPro" id="IPR040079">
    <property type="entry name" value="Glutathione_S-Trfase"/>
</dbReference>
<protein>
    <submittedName>
        <fullName evidence="2">Glutathion S-transferase</fullName>
    </submittedName>
</protein>
<dbReference type="OrthoDB" id="202840at2759"/>
<dbReference type="InterPro" id="IPR036249">
    <property type="entry name" value="Thioredoxin-like_sf"/>
</dbReference>
<dbReference type="Pfam" id="PF13409">
    <property type="entry name" value="GST_N_2"/>
    <property type="match status" value="1"/>
</dbReference>
<dbReference type="SFLD" id="SFLDS00019">
    <property type="entry name" value="Glutathione_Transferase_(cytos"/>
    <property type="match status" value="1"/>
</dbReference>
<evidence type="ECO:0000313" key="2">
    <source>
        <dbReference type="EMBL" id="UNI95531.1"/>
    </source>
</evidence>
<organism evidence="2">
    <name type="scientific">Trametes gibbosa</name>
    <dbReference type="NCBI Taxonomy" id="160864"/>
    <lineage>
        <taxon>Eukaryota</taxon>
        <taxon>Fungi</taxon>
        <taxon>Dikarya</taxon>
        <taxon>Basidiomycota</taxon>
        <taxon>Agaricomycotina</taxon>
        <taxon>Agaricomycetes</taxon>
        <taxon>Polyporales</taxon>
        <taxon>Polyporaceae</taxon>
        <taxon>Trametes</taxon>
    </lineage>
</organism>